<name>A0ABS5G411_9BRAD</name>
<evidence type="ECO:0000313" key="1">
    <source>
        <dbReference type="EMBL" id="MBR1136026.1"/>
    </source>
</evidence>
<evidence type="ECO:0000313" key="2">
    <source>
        <dbReference type="Proteomes" id="UP001314635"/>
    </source>
</evidence>
<organism evidence="1 2">
    <name type="scientific">Bradyrhizobium denitrificans</name>
    <dbReference type="NCBI Taxonomy" id="2734912"/>
    <lineage>
        <taxon>Bacteria</taxon>
        <taxon>Pseudomonadati</taxon>
        <taxon>Pseudomonadota</taxon>
        <taxon>Alphaproteobacteria</taxon>
        <taxon>Hyphomicrobiales</taxon>
        <taxon>Nitrobacteraceae</taxon>
        <taxon>Bradyrhizobium</taxon>
    </lineage>
</organism>
<sequence>MIMFSASGRQIFQSRTISFNADRAGLDEDAACLQARSVGRLITASEMPLADAMQARVLHLMT</sequence>
<accession>A0ABS5G411</accession>
<keyword evidence="2" id="KW-1185">Reference proteome</keyword>
<comment type="caution">
    <text evidence="1">The sequence shown here is derived from an EMBL/GenBank/DDBJ whole genome shotgun (WGS) entry which is preliminary data.</text>
</comment>
<protein>
    <submittedName>
        <fullName evidence="1">Uncharacterized protein</fullName>
    </submittedName>
</protein>
<proteinExistence type="predicted"/>
<dbReference type="RefSeq" id="WP_211400610.1">
    <property type="nucleotide sequence ID" value="NZ_JAFCLK010000007.1"/>
</dbReference>
<dbReference type="EMBL" id="JAFCLK010000007">
    <property type="protein sequence ID" value="MBR1136026.1"/>
    <property type="molecule type" value="Genomic_DNA"/>
</dbReference>
<gene>
    <name evidence="1" type="ORF">JQ619_09625</name>
</gene>
<dbReference type="Proteomes" id="UP001314635">
    <property type="component" value="Unassembled WGS sequence"/>
</dbReference>
<reference evidence="2" key="1">
    <citation type="journal article" date="2021" name="ISME J.">
        <title>Evolutionary origin and ecological implication of a unique nif island in free-living Bradyrhizobium lineages.</title>
        <authorList>
            <person name="Tao J."/>
        </authorList>
    </citation>
    <scope>NUCLEOTIDE SEQUENCE [LARGE SCALE GENOMIC DNA]</scope>
    <source>
        <strain evidence="2">SZCCT0094</strain>
    </source>
</reference>